<keyword evidence="5" id="KW-0732">Signal</keyword>
<dbReference type="GO" id="GO:0015020">
    <property type="term" value="F:glucuronosyltransferase activity"/>
    <property type="evidence" value="ECO:0007669"/>
    <property type="project" value="UniProtKB-EC"/>
</dbReference>
<organism evidence="7 8">
    <name type="scientific">Strongylus vulgaris</name>
    <name type="common">Blood worm</name>
    <dbReference type="NCBI Taxonomy" id="40348"/>
    <lineage>
        <taxon>Eukaryota</taxon>
        <taxon>Metazoa</taxon>
        <taxon>Ecdysozoa</taxon>
        <taxon>Nematoda</taxon>
        <taxon>Chromadorea</taxon>
        <taxon>Rhabditida</taxon>
        <taxon>Rhabditina</taxon>
        <taxon>Rhabditomorpha</taxon>
        <taxon>Strongyloidea</taxon>
        <taxon>Strongylidae</taxon>
        <taxon>Strongylus</taxon>
    </lineage>
</organism>
<dbReference type="EC" id="2.4.1.17" evidence="2"/>
<evidence type="ECO:0000313" key="8">
    <source>
        <dbReference type="Proteomes" id="UP000270094"/>
    </source>
</evidence>
<comment type="catalytic activity">
    <reaction evidence="6">
        <text>glucuronate acceptor + UDP-alpha-D-glucuronate = acceptor beta-D-glucuronoside + UDP + H(+)</text>
        <dbReference type="Rhea" id="RHEA:21032"/>
        <dbReference type="ChEBI" id="CHEBI:15378"/>
        <dbReference type="ChEBI" id="CHEBI:58052"/>
        <dbReference type="ChEBI" id="CHEBI:58223"/>
        <dbReference type="ChEBI" id="CHEBI:132367"/>
        <dbReference type="ChEBI" id="CHEBI:132368"/>
        <dbReference type="EC" id="2.4.1.17"/>
    </reaction>
</comment>
<dbReference type="OrthoDB" id="5835829at2759"/>
<dbReference type="Proteomes" id="UP000270094">
    <property type="component" value="Unassembled WGS sequence"/>
</dbReference>
<evidence type="ECO:0000256" key="3">
    <source>
        <dbReference type="ARBA" id="ARBA00022676"/>
    </source>
</evidence>
<reference evidence="7 8" key="1">
    <citation type="submission" date="2018-11" db="EMBL/GenBank/DDBJ databases">
        <authorList>
            <consortium name="Pathogen Informatics"/>
        </authorList>
    </citation>
    <scope>NUCLEOTIDE SEQUENCE [LARGE SCALE GENOMIC DNA]</scope>
</reference>
<keyword evidence="8" id="KW-1185">Reference proteome</keyword>
<dbReference type="PANTHER" id="PTHR48043:SF62">
    <property type="entry name" value="GLUCURONOSYLTRANSFERASE"/>
    <property type="match status" value="1"/>
</dbReference>
<evidence type="ECO:0000256" key="2">
    <source>
        <dbReference type="ARBA" id="ARBA00012544"/>
    </source>
</evidence>
<protein>
    <recommendedName>
        <fullName evidence="2">glucuronosyltransferase</fullName>
        <ecNumber evidence="2">2.4.1.17</ecNumber>
    </recommendedName>
</protein>
<feature type="non-terminal residue" evidence="7">
    <location>
        <position position="1"/>
    </location>
</feature>
<dbReference type="Gene3D" id="3.40.50.2000">
    <property type="entry name" value="Glycogen Phosphorylase B"/>
    <property type="match status" value="1"/>
</dbReference>
<evidence type="ECO:0000256" key="1">
    <source>
        <dbReference type="ARBA" id="ARBA00009995"/>
    </source>
</evidence>
<evidence type="ECO:0000313" key="7">
    <source>
        <dbReference type="EMBL" id="VDM72724.1"/>
    </source>
</evidence>
<proteinExistence type="inferred from homology"/>
<evidence type="ECO:0000256" key="5">
    <source>
        <dbReference type="ARBA" id="ARBA00022729"/>
    </source>
</evidence>
<dbReference type="Pfam" id="PF00201">
    <property type="entry name" value="UDPGT"/>
    <property type="match status" value="1"/>
</dbReference>
<accession>A0A3P7J4D0</accession>
<name>A0A3P7J4D0_STRVU</name>
<dbReference type="InterPro" id="IPR002213">
    <property type="entry name" value="UDP_glucos_trans"/>
</dbReference>
<dbReference type="PANTHER" id="PTHR48043">
    <property type="entry name" value="EG:EG0003.4 PROTEIN-RELATED"/>
    <property type="match status" value="1"/>
</dbReference>
<dbReference type="InterPro" id="IPR050271">
    <property type="entry name" value="UDP-glycosyltransferase"/>
</dbReference>
<dbReference type="AlphaFoldDB" id="A0A3P7J4D0"/>
<dbReference type="EMBL" id="UYYB01026900">
    <property type="protein sequence ID" value="VDM72724.1"/>
    <property type="molecule type" value="Genomic_DNA"/>
</dbReference>
<sequence>RVPKEKFKAILTTLNSLTDYRIVWAYDGEPIQAKSHIYTSKWVPQVDVLYDNRTVLFFSHGGLKSVKEATCSSTPAIFMPVFAEQVRNGWLAKNKGYAEVFNKHTLTSENLQRTMKRVLDNKSFTIKAAHVTKLLNDKIVHPLFQGAHYINRLLRYRGRMPEYFYPRAIDSDYFSHLDLDVLIIPVVLIVMVSK</sequence>
<gene>
    <name evidence="7" type="ORF">SVUK_LOCUS7722</name>
</gene>
<evidence type="ECO:0000256" key="4">
    <source>
        <dbReference type="ARBA" id="ARBA00022679"/>
    </source>
</evidence>
<evidence type="ECO:0000256" key="6">
    <source>
        <dbReference type="ARBA" id="ARBA00047475"/>
    </source>
</evidence>
<keyword evidence="3" id="KW-0328">Glycosyltransferase</keyword>
<keyword evidence="4" id="KW-0808">Transferase</keyword>
<comment type="similarity">
    <text evidence="1">Belongs to the UDP-glycosyltransferase family.</text>
</comment>
<dbReference type="SUPFAM" id="SSF53756">
    <property type="entry name" value="UDP-Glycosyltransferase/glycogen phosphorylase"/>
    <property type="match status" value="1"/>
</dbReference>